<organism evidence="1">
    <name type="scientific">Manihot esculenta</name>
    <name type="common">Cassava</name>
    <name type="synonym">Jatropha manihot</name>
    <dbReference type="NCBI Taxonomy" id="3983"/>
    <lineage>
        <taxon>Eukaryota</taxon>
        <taxon>Viridiplantae</taxon>
        <taxon>Streptophyta</taxon>
        <taxon>Embryophyta</taxon>
        <taxon>Tracheophyta</taxon>
        <taxon>Spermatophyta</taxon>
        <taxon>Magnoliopsida</taxon>
        <taxon>eudicotyledons</taxon>
        <taxon>Gunneridae</taxon>
        <taxon>Pentapetalae</taxon>
        <taxon>rosids</taxon>
        <taxon>fabids</taxon>
        <taxon>Malpighiales</taxon>
        <taxon>Euphorbiaceae</taxon>
        <taxon>Crotonoideae</taxon>
        <taxon>Manihoteae</taxon>
        <taxon>Manihot</taxon>
    </lineage>
</organism>
<sequence>MRNTLFVCSGRKESMTYNEEGTHGRMESMTRAVQSQQEKLHFQSQQQEEVAALQKYIILLGLGYHLS</sequence>
<evidence type="ECO:0000313" key="1">
    <source>
        <dbReference type="EMBL" id="OAY21254.1"/>
    </source>
</evidence>
<dbReference type="EMBL" id="KV451532">
    <property type="protein sequence ID" value="OAY21254.1"/>
    <property type="molecule type" value="Genomic_DNA"/>
</dbReference>
<dbReference type="AlphaFoldDB" id="A0A199U998"/>
<name>A0A199U998_MANES</name>
<gene>
    <name evidence="1" type="ORF">MANES_S104000</name>
</gene>
<protein>
    <submittedName>
        <fullName evidence="1">Uncharacterized protein</fullName>
    </submittedName>
</protein>
<proteinExistence type="predicted"/>
<accession>A0A199U998</accession>
<reference evidence="1" key="1">
    <citation type="submission" date="2016-02" db="EMBL/GenBank/DDBJ databases">
        <title>WGS assembly of Manihot esculenta.</title>
        <authorList>
            <person name="Bredeson J.V."/>
            <person name="Prochnik S.E."/>
            <person name="Lyons J.B."/>
            <person name="Schmutz J."/>
            <person name="Grimwood J."/>
            <person name="Vrebalov J."/>
            <person name="Bart R.S."/>
            <person name="Amuge T."/>
            <person name="Ferguson M.E."/>
            <person name="Green R."/>
            <person name="Putnam N."/>
            <person name="Stites J."/>
            <person name="Rounsley S."/>
            <person name="Rokhsar D.S."/>
        </authorList>
    </citation>
    <scope>NUCLEOTIDE SEQUENCE [LARGE SCALE GENOMIC DNA]</scope>
    <source>
        <tissue evidence="1">Leaf</tissue>
    </source>
</reference>